<accession>A0A318KIP9</accession>
<proteinExistence type="predicted"/>
<dbReference type="OrthoDB" id="9844142at2"/>
<comment type="caution">
    <text evidence="2">The sequence shown here is derived from an EMBL/GenBank/DDBJ whole genome shotgun (WGS) entry which is preliminary data.</text>
</comment>
<evidence type="ECO:0000256" key="1">
    <source>
        <dbReference type="SAM" id="SignalP"/>
    </source>
</evidence>
<dbReference type="RefSeq" id="WP_146215131.1">
    <property type="nucleotide sequence ID" value="NZ_CALCOA010000248.1"/>
</dbReference>
<organism evidence="2 3">
    <name type="scientific">Rivihabitans pingtungensis</name>
    <dbReference type="NCBI Taxonomy" id="1054498"/>
    <lineage>
        <taxon>Bacteria</taxon>
        <taxon>Pseudomonadati</taxon>
        <taxon>Pseudomonadota</taxon>
        <taxon>Betaproteobacteria</taxon>
        <taxon>Neisseriales</taxon>
        <taxon>Aquaspirillaceae</taxon>
        <taxon>Rivihabitans</taxon>
    </lineage>
</organism>
<dbReference type="Proteomes" id="UP000247555">
    <property type="component" value="Unassembled WGS sequence"/>
</dbReference>
<feature type="chain" id="PRO_5016403706" description="Lipoprotein" evidence="1">
    <location>
        <begin position="24"/>
        <end position="288"/>
    </location>
</feature>
<reference evidence="2 3" key="1">
    <citation type="submission" date="2018-05" db="EMBL/GenBank/DDBJ databases">
        <title>Genomic Encyclopedia of Type Strains, Phase IV (KMG-IV): sequencing the most valuable type-strain genomes for metagenomic binning, comparative biology and taxonomic classification.</title>
        <authorList>
            <person name="Goeker M."/>
        </authorList>
    </citation>
    <scope>NUCLEOTIDE SEQUENCE [LARGE SCALE GENOMIC DNA]</scope>
    <source>
        <strain evidence="2 3">DSM 29661</strain>
    </source>
</reference>
<gene>
    <name evidence="2" type="ORF">DFR34_11533</name>
</gene>
<dbReference type="EMBL" id="QJKI01000015">
    <property type="protein sequence ID" value="PXX77721.1"/>
    <property type="molecule type" value="Genomic_DNA"/>
</dbReference>
<dbReference type="AlphaFoldDB" id="A0A318KIP9"/>
<evidence type="ECO:0000313" key="3">
    <source>
        <dbReference type="Proteomes" id="UP000247555"/>
    </source>
</evidence>
<keyword evidence="3" id="KW-1185">Reference proteome</keyword>
<protein>
    <recommendedName>
        <fullName evidence="4">Lipoprotein</fullName>
    </recommendedName>
</protein>
<dbReference type="PROSITE" id="PS51257">
    <property type="entry name" value="PROKAR_LIPOPROTEIN"/>
    <property type="match status" value="1"/>
</dbReference>
<evidence type="ECO:0008006" key="4">
    <source>
        <dbReference type="Google" id="ProtNLM"/>
    </source>
</evidence>
<name>A0A318KIP9_9NEIS</name>
<sequence length="288" mass="31644">MRTSLSSCLCLLLLTGCATPLTAVRDFANDTRRLSTSFTPMLDHAVQQCEQAFLDRRVYTTDAPLSRFDPAATLAAARSTCQPIAQENAAALALADTLTEYAAQLAALAADGVAQRADDDLDAVAAQAKRFSALPADQVDAVNGLIRFVGHRVLERSQRDAIIEALNHEQAVGALADALARYAERVYRATLNDRLRDQPLLLEQLRQQKAAPIDARLRMLDIQREITTLQAQQQTIDALHAAVAQLKISLHALRANIDQLSRPELLAELRKLGKEVNTVRKHLATLRR</sequence>
<evidence type="ECO:0000313" key="2">
    <source>
        <dbReference type="EMBL" id="PXX77721.1"/>
    </source>
</evidence>
<feature type="signal peptide" evidence="1">
    <location>
        <begin position="1"/>
        <end position="23"/>
    </location>
</feature>
<keyword evidence="1" id="KW-0732">Signal</keyword>